<evidence type="ECO:0000313" key="2">
    <source>
        <dbReference type="Proteomes" id="UP000494165"/>
    </source>
</evidence>
<reference evidence="1 2" key="1">
    <citation type="submission" date="2020-04" db="EMBL/GenBank/DDBJ databases">
        <authorList>
            <person name="Alioto T."/>
            <person name="Alioto T."/>
            <person name="Gomez Garrido J."/>
        </authorList>
    </citation>
    <scope>NUCLEOTIDE SEQUENCE [LARGE SCALE GENOMIC DNA]</scope>
</reference>
<dbReference type="EMBL" id="CADEPI010000645">
    <property type="protein sequence ID" value="CAB3387880.1"/>
    <property type="molecule type" value="Genomic_DNA"/>
</dbReference>
<dbReference type="AlphaFoldDB" id="A0A8S1DZV6"/>
<protein>
    <submittedName>
        <fullName evidence="1">Uncharacterized protein</fullName>
    </submittedName>
</protein>
<keyword evidence="2" id="KW-1185">Reference proteome</keyword>
<sequence>MSDKGSPSKMAPGKGGNLVATCLKHHNSPLRSVRLLWRILT</sequence>
<evidence type="ECO:0000313" key="1">
    <source>
        <dbReference type="EMBL" id="CAB3387880.1"/>
    </source>
</evidence>
<feature type="non-terminal residue" evidence="1">
    <location>
        <position position="41"/>
    </location>
</feature>
<name>A0A8S1DZV6_9INSE</name>
<accession>A0A8S1DZV6</accession>
<gene>
    <name evidence="1" type="ORF">CLODIP_2_CD10184</name>
</gene>
<dbReference type="Proteomes" id="UP000494165">
    <property type="component" value="Unassembled WGS sequence"/>
</dbReference>
<proteinExistence type="predicted"/>
<dbReference type="OrthoDB" id="9983798at2759"/>
<comment type="caution">
    <text evidence="1">The sequence shown here is derived from an EMBL/GenBank/DDBJ whole genome shotgun (WGS) entry which is preliminary data.</text>
</comment>
<organism evidence="1 2">
    <name type="scientific">Cloeon dipterum</name>
    <dbReference type="NCBI Taxonomy" id="197152"/>
    <lineage>
        <taxon>Eukaryota</taxon>
        <taxon>Metazoa</taxon>
        <taxon>Ecdysozoa</taxon>
        <taxon>Arthropoda</taxon>
        <taxon>Hexapoda</taxon>
        <taxon>Insecta</taxon>
        <taxon>Pterygota</taxon>
        <taxon>Palaeoptera</taxon>
        <taxon>Ephemeroptera</taxon>
        <taxon>Pisciforma</taxon>
        <taxon>Baetidae</taxon>
        <taxon>Cloeon</taxon>
    </lineage>
</organism>